<keyword evidence="1" id="KW-0175">Coiled coil</keyword>
<feature type="region of interest" description="Disordered" evidence="2">
    <location>
        <begin position="562"/>
        <end position="589"/>
    </location>
</feature>
<feature type="compositionally biased region" description="Polar residues" evidence="2">
    <location>
        <begin position="138"/>
        <end position="150"/>
    </location>
</feature>
<evidence type="ECO:0000313" key="4">
    <source>
        <dbReference type="Proteomes" id="UP000326950"/>
    </source>
</evidence>
<proteinExistence type="predicted"/>
<feature type="compositionally biased region" description="Acidic residues" evidence="2">
    <location>
        <begin position="175"/>
        <end position="189"/>
    </location>
</feature>
<feature type="coiled-coil region" evidence="1">
    <location>
        <begin position="346"/>
        <end position="373"/>
    </location>
</feature>
<protein>
    <submittedName>
        <fullName evidence="3">Uncharacterized protein</fullName>
    </submittedName>
</protein>
<reference evidence="3 4" key="1">
    <citation type="submission" date="2019-04" db="EMBL/GenBank/DDBJ databases">
        <title>Friends and foes A comparative genomics study of 23 Aspergillus species from section Flavi.</title>
        <authorList>
            <consortium name="DOE Joint Genome Institute"/>
            <person name="Kjaerbolling I."/>
            <person name="Vesth T."/>
            <person name="Frisvad J.C."/>
            <person name="Nybo J.L."/>
            <person name="Theobald S."/>
            <person name="Kildgaard S."/>
            <person name="Isbrandt T."/>
            <person name="Kuo A."/>
            <person name="Sato A."/>
            <person name="Lyhne E.K."/>
            <person name="Kogle M.E."/>
            <person name="Wiebenga A."/>
            <person name="Kun R.S."/>
            <person name="Lubbers R.J."/>
            <person name="Makela M.R."/>
            <person name="Barry K."/>
            <person name="Chovatia M."/>
            <person name="Clum A."/>
            <person name="Daum C."/>
            <person name="Haridas S."/>
            <person name="He G."/>
            <person name="LaButti K."/>
            <person name="Lipzen A."/>
            <person name="Mondo S."/>
            <person name="Riley R."/>
            <person name="Salamov A."/>
            <person name="Simmons B.A."/>
            <person name="Magnuson J.K."/>
            <person name="Henrissat B."/>
            <person name="Mortensen U.H."/>
            <person name="Larsen T.O."/>
            <person name="Devries R.P."/>
            <person name="Grigoriev I.V."/>
            <person name="Machida M."/>
            <person name="Baker S.E."/>
            <person name="Andersen M.R."/>
        </authorList>
    </citation>
    <scope>NUCLEOTIDE SEQUENCE [LARGE SCALE GENOMIC DNA]</scope>
    <source>
        <strain evidence="3 4">CBS 117626</strain>
    </source>
</reference>
<evidence type="ECO:0000256" key="1">
    <source>
        <dbReference type="SAM" id="Coils"/>
    </source>
</evidence>
<accession>A0A5N6UD09</accession>
<gene>
    <name evidence="3" type="ORF">BDV40DRAFT_306031</name>
</gene>
<feature type="region of interest" description="Disordered" evidence="2">
    <location>
        <begin position="131"/>
        <end position="202"/>
    </location>
</feature>
<evidence type="ECO:0000256" key="2">
    <source>
        <dbReference type="SAM" id="MobiDB-lite"/>
    </source>
</evidence>
<feature type="compositionally biased region" description="Polar residues" evidence="2">
    <location>
        <begin position="72"/>
        <end position="103"/>
    </location>
</feature>
<dbReference type="OrthoDB" id="4409343at2759"/>
<feature type="region of interest" description="Disordered" evidence="2">
    <location>
        <begin position="847"/>
        <end position="870"/>
    </location>
</feature>
<dbReference type="AlphaFoldDB" id="A0A5N6UD09"/>
<feature type="region of interest" description="Disordered" evidence="2">
    <location>
        <begin position="1"/>
        <end position="108"/>
    </location>
</feature>
<dbReference type="EMBL" id="ML738760">
    <property type="protein sequence ID" value="KAE8156463.1"/>
    <property type="molecule type" value="Genomic_DNA"/>
</dbReference>
<organism evidence="3 4">
    <name type="scientific">Aspergillus tamarii</name>
    <dbReference type="NCBI Taxonomy" id="41984"/>
    <lineage>
        <taxon>Eukaryota</taxon>
        <taxon>Fungi</taxon>
        <taxon>Dikarya</taxon>
        <taxon>Ascomycota</taxon>
        <taxon>Pezizomycotina</taxon>
        <taxon>Eurotiomycetes</taxon>
        <taxon>Eurotiomycetidae</taxon>
        <taxon>Eurotiales</taxon>
        <taxon>Aspergillaceae</taxon>
        <taxon>Aspergillus</taxon>
        <taxon>Aspergillus subgen. Circumdati</taxon>
    </lineage>
</organism>
<feature type="compositionally biased region" description="Polar residues" evidence="2">
    <location>
        <begin position="29"/>
        <end position="65"/>
    </location>
</feature>
<evidence type="ECO:0000313" key="3">
    <source>
        <dbReference type="EMBL" id="KAE8156463.1"/>
    </source>
</evidence>
<name>A0A5N6UD09_ASPTM</name>
<feature type="compositionally biased region" description="Low complexity" evidence="2">
    <location>
        <begin position="563"/>
        <end position="580"/>
    </location>
</feature>
<keyword evidence="4" id="KW-1185">Reference proteome</keyword>
<dbReference type="Proteomes" id="UP000326950">
    <property type="component" value="Unassembled WGS sequence"/>
</dbReference>
<feature type="compositionally biased region" description="Polar residues" evidence="2">
    <location>
        <begin position="161"/>
        <end position="172"/>
    </location>
</feature>
<sequence length="956" mass="106346">MPDTSTHQEPAVTRQDGTAIMEEAEVIGNNGTMSSEASGNNANEEPQPPGNTITPNIMRNLQPSVQDEDSTSHSGTISNQGAGNNASQGSQAPGDTITSNNINPLFPPLESQIQERPSLGPNVAALPCNLNGIAPTMPQDSQQLPPSGSQAHVPPAPSNVAHPTSSNHQSQGGEIPEELPDAVPFDEDGFASNAGFSDADSDIDLLDENNKRRKDLSKEQEIAIVHIIAEIPSADITRATRMIHKAVPEGYGLSLSDFEVIVHQDRWVTDKDNHPRAEKAFKALQHYLNNMQQSQGELRNHKDWLLFHPDKEEEPDDIAHGPRKYHIVAHRIATKHLQVLFSSLTTEGSQKNAAEARHHLDNLNNQIENHNRKYGHSLDVGKVDYTRFEGLWRAIKEQHAMNGGNQDLDDVMRPLRMLCNLFHYPRGWKTAPPNEDYIYESDGPYWTTVCEILNENFKTWYEKCLAGASSAEYSQSLSKLGEFNNELAEINKAHQQAPECHYPPLERIACGIHSIATCVKSRNSEDCQRLWNELMRFVIAEGYPIMWVPELPDMEGNWRPIDPISTTIPPSSQIQNQQGDPVPPQPQPQVEALSANGFPVFNAPQTNGRHRTLAFAPRVSQRCIKPGYTSTGEKILYVQPLGNRANFVVETQDLKYRLIGSASAGGKPAIEGAKAANVQQTVNNPSEIQTIRTMVQLGGQYGLFFVAAAPWDPTSSRLPWFVVGFYYNGNGTNLQVAISRSNLGKILSPKHADGLIVEGIVGSTDMSLREALESQVAWVSLENQRSFPQEAMLPRGMETAVPTGVSQQAHSIPLISQPGAFPPAAQVPKQRQSLPWEVYEPWWFQAPGPQQQSQRAKTKKQRQYTQEQPQQLYHPQHISQGHPLIQSQSPYAEQQIPYVQQQAALMQQLAPYMQQFAPYMQQHVPYMQQQPPLMQQQPPLMQHQPYFQSQMAPVAA</sequence>